<sequence>MVTLFSFFITSLACVAVNASPYSINGAISNLQWGPCPSTMKNWTSVYPYQCSTLAVPLDYSNPKDDRTLNLQLLRMKALIQPAKGAILFNPGGPGAVGTRLVVSSGEEYQTILEGQYDLIGFDPRGTGNTIPYACNITSEAATKVRRQVSPETTLPEDPQDLSVDPEALSLAQTLELVQVGLDELSETYASACARDNAEYGDLVGTAFVARDMLHIVDALNQGNLLNYWGVSYGTVLGGTFAAMFPDRVGLMLLESNVNLHEYMSGVNLEARVTLDDNIYGLFADCIVAGLESCILAEADQTAASLAQNYRNLLDALDEQPVQVAGQNISGQVVRDFVLGQLYNPTDWPEIAAALDTLYQGEWEKFYNMTISPPPSQYNKGTQALSGIRCGDQYTRVNNATLIEGLVEKLDNISTWFPLQPLVESLSCLVWQQNAKERYNGNFEATTKTPILVLNNAFDNITPLISARNTSAGFSNSALLVQNSYGHVPEYTPSLCTAQAIRDYFLSGALPTPGTVCEQEVANFQTQNWTEVYQDLTPSNSALASKKQYTKDEITMLSAVQSLGLKMSNLHKSLGRSW</sequence>
<proteinExistence type="inferred from homology"/>
<dbReference type="Pfam" id="PF08386">
    <property type="entry name" value="Abhydrolase_4"/>
    <property type="match status" value="1"/>
</dbReference>
<feature type="domain" description="Peptidase S33 tripeptidyl aminopeptidase-like C-terminal" evidence="5">
    <location>
        <begin position="425"/>
        <end position="517"/>
    </location>
</feature>
<dbReference type="InterPro" id="IPR000073">
    <property type="entry name" value="AB_hydrolase_1"/>
</dbReference>
<evidence type="ECO:0000256" key="3">
    <source>
        <dbReference type="SAM" id="SignalP"/>
    </source>
</evidence>
<dbReference type="EMBL" id="JAVRRF010000008">
    <property type="protein sequence ID" value="KAK5062147.1"/>
    <property type="molecule type" value="Genomic_DNA"/>
</dbReference>
<dbReference type="SUPFAM" id="SSF53474">
    <property type="entry name" value="alpha/beta-Hydrolases"/>
    <property type="match status" value="1"/>
</dbReference>
<dbReference type="PANTHER" id="PTHR43248:SF25">
    <property type="entry name" value="AB HYDROLASE-1 DOMAIN-CONTAINING PROTEIN-RELATED"/>
    <property type="match status" value="1"/>
</dbReference>
<dbReference type="InterPro" id="IPR029058">
    <property type="entry name" value="AB_hydrolase_fold"/>
</dbReference>
<evidence type="ECO:0000259" key="4">
    <source>
        <dbReference type="Pfam" id="PF00561"/>
    </source>
</evidence>
<evidence type="ECO:0000256" key="1">
    <source>
        <dbReference type="ARBA" id="ARBA00010088"/>
    </source>
</evidence>
<dbReference type="Gene3D" id="3.40.50.1820">
    <property type="entry name" value="alpha/beta hydrolase"/>
    <property type="match status" value="1"/>
</dbReference>
<feature type="domain" description="AB hydrolase-1" evidence="4">
    <location>
        <begin position="86"/>
        <end position="257"/>
    </location>
</feature>
<keyword evidence="2" id="KW-0378">Hydrolase</keyword>
<keyword evidence="3" id="KW-0732">Signal</keyword>
<dbReference type="Pfam" id="PF00561">
    <property type="entry name" value="Abhydrolase_1"/>
    <property type="match status" value="1"/>
</dbReference>
<evidence type="ECO:0000313" key="6">
    <source>
        <dbReference type="EMBL" id="KAK5062147.1"/>
    </source>
</evidence>
<name>A0ABR0JFN4_9EURO</name>
<keyword evidence="7" id="KW-1185">Reference proteome</keyword>
<evidence type="ECO:0000256" key="2">
    <source>
        <dbReference type="ARBA" id="ARBA00022801"/>
    </source>
</evidence>
<comment type="similarity">
    <text evidence="1">Belongs to the peptidase S33 family.</text>
</comment>
<dbReference type="Proteomes" id="UP001345691">
    <property type="component" value="Unassembled WGS sequence"/>
</dbReference>
<protein>
    <recommendedName>
        <fullName evidence="8">AB hydrolase-1 domain-containing protein</fullName>
    </recommendedName>
</protein>
<reference evidence="6 7" key="1">
    <citation type="submission" date="2023-08" db="EMBL/GenBank/DDBJ databases">
        <title>Black Yeasts Isolated from many extreme environments.</title>
        <authorList>
            <person name="Coleine C."/>
            <person name="Stajich J.E."/>
            <person name="Selbmann L."/>
        </authorList>
    </citation>
    <scope>NUCLEOTIDE SEQUENCE [LARGE SCALE GENOMIC DNA]</scope>
    <source>
        <strain evidence="6 7">CCFEE 6328</strain>
    </source>
</reference>
<dbReference type="InterPro" id="IPR013595">
    <property type="entry name" value="Pept_S33_TAP-like_C"/>
</dbReference>
<evidence type="ECO:0000259" key="5">
    <source>
        <dbReference type="Pfam" id="PF08386"/>
    </source>
</evidence>
<evidence type="ECO:0000313" key="7">
    <source>
        <dbReference type="Proteomes" id="UP001345691"/>
    </source>
</evidence>
<dbReference type="PANTHER" id="PTHR43248">
    <property type="entry name" value="2-SUCCINYL-6-HYDROXY-2,4-CYCLOHEXADIENE-1-CARBOXYLATE SYNTHASE"/>
    <property type="match status" value="1"/>
</dbReference>
<evidence type="ECO:0008006" key="8">
    <source>
        <dbReference type="Google" id="ProtNLM"/>
    </source>
</evidence>
<comment type="caution">
    <text evidence="6">The sequence shown here is derived from an EMBL/GenBank/DDBJ whole genome shotgun (WGS) entry which is preliminary data.</text>
</comment>
<organism evidence="6 7">
    <name type="scientific">Exophiala sideris</name>
    <dbReference type="NCBI Taxonomy" id="1016849"/>
    <lineage>
        <taxon>Eukaryota</taxon>
        <taxon>Fungi</taxon>
        <taxon>Dikarya</taxon>
        <taxon>Ascomycota</taxon>
        <taxon>Pezizomycotina</taxon>
        <taxon>Eurotiomycetes</taxon>
        <taxon>Chaetothyriomycetidae</taxon>
        <taxon>Chaetothyriales</taxon>
        <taxon>Herpotrichiellaceae</taxon>
        <taxon>Exophiala</taxon>
    </lineage>
</organism>
<accession>A0ABR0JFN4</accession>
<feature type="signal peptide" evidence="3">
    <location>
        <begin position="1"/>
        <end position="19"/>
    </location>
</feature>
<feature type="chain" id="PRO_5047521171" description="AB hydrolase-1 domain-containing protein" evidence="3">
    <location>
        <begin position="20"/>
        <end position="578"/>
    </location>
</feature>
<gene>
    <name evidence="6" type="ORF">LTR69_004505</name>
</gene>
<dbReference type="InterPro" id="IPR051601">
    <property type="entry name" value="Serine_prot/Carboxylest_S33"/>
</dbReference>